<evidence type="ECO:0000259" key="3">
    <source>
        <dbReference type="Pfam" id="PF13840"/>
    </source>
</evidence>
<keyword evidence="5" id="KW-1185">Reference proteome</keyword>
<evidence type="ECO:0000256" key="1">
    <source>
        <dbReference type="SAM" id="MobiDB-lite"/>
    </source>
</evidence>
<dbReference type="Pfam" id="PF10000">
    <property type="entry name" value="ACT_3"/>
    <property type="match status" value="1"/>
</dbReference>
<dbReference type="InterPro" id="IPR027795">
    <property type="entry name" value="CASTOR_ACT_dom"/>
</dbReference>
<organism evidence="4 5">
    <name type="scientific">Kitasatospora saccharophila</name>
    <dbReference type="NCBI Taxonomy" id="407973"/>
    <lineage>
        <taxon>Bacteria</taxon>
        <taxon>Bacillati</taxon>
        <taxon>Actinomycetota</taxon>
        <taxon>Actinomycetes</taxon>
        <taxon>Kitasatosporales</taxon>
        <taxon>Streptomycetaceae</taxon>
        <taxon>Kitasatospora</taxon>
    </lineage>
</organism>
<dbReference type="InterPro" id="IPR045865">
    <property type="entry name" value="ACT-like_dom_sf"/>
</dbReference>
<protein>
    <recommendedName>
        <fullName evidence="6">Aspartate kinase</fullName>
    </recommendedName>
</protein>
<dbReference type="PANTHER" id="PTHR39199:SF1">
    <property type="entry name" value="BLR5128 PROTEIN"/>
    <property type="match status" value="1"/>
</dbReference>
<feature type="domain" description="DUF2241" evidence="2">
    <location>
        <begin position="28"/>
        <end position="94"/>
    </location>
</feature>
<dbReference type="Pfam" id="PF13840">
    <property type="entry name" value="ACT_7"/>
    <property type="match status" value="1"/>
</dbReference>
<dbReference type="SUPFAM" id="SSF55021">
    <property type="entry name" value="ACT-like"/>
    <property type="match status" value="2"/>
</dbReference>
<name>A0ABN2XS32_9ACTN</name>
<reference evidence="4 5" key="1">
    <citation type="journal article" date="2019" name="Int. J. Syst. Evol. Microbiol.">
        <title>The Global Catalogue of Microorganisms (GCM) 10K type strain sequencing project: providing services to taxonomists for standard genome sequencing and annotation.</title>
        <authorList>
            <consortium name="The Broad Institute Genomics Platform"/>
            <consortium name="The Broad Institute Genome Sequencing Center for Infectious Disease"/>
            <person name="Wu L."/>
            <person name="Ma J."/>
        </authorList>
    </citation>
    <scope>NUCLEOTIDE SEQUENCE [LARGE SCALE GENOMIC DNA]</scope>
    <source>
        <strain evidence="4 5">JCM 14559</strain>
    </source>
</reference>
<dbReference type="Gene3D" id="3.30.2130.10">
    <property type="entry name" value="VC0802-like"/>
    <property type="match status" value="1"/>
</dbReference>
<gene>
    <name evidence="4" type="ORF">GCM10009759_59420</name>
</gene>
<dbReference type="Proteomes" id="UP001500897">
    <property type="component" value="Unassembled WGS sequence"/>
</dbReference>
<feature type="compositionally biased region" description="Basic residues" evidence="1">
    <location>
        <begin position="13"/>
        <end position="23"/>
    </location>
</feature>
<evidence type="ECO:0000313" key="5">
    <source>
        <dbReference type="Proteomes" id="UP001500897"/>
    </source>
</evidence>
<accession>A0ABN2XS32</accession>
<dbReference type="EMBL" id="BAAANS010000049">
    <property type="protein sequence ID" value="GAA2114838.1"/>
    <property type="molecule type" value="Genomic_DNA"/>
</dbReference>
<evidence type="ECO:0000259" key="2">
    <source>
        <dbReference type="Pfam" id="PF10000"/>
    </source>
</evidence>
<dbReference type="PANTHER" id="PTHR39199">
    <property type="entry name" value="BLR5128 PROTEIN"/>
    <property type="match status" value="1"/>
</dbReference>
<dbReference type="InterPro" id="IPR018717">
    <property type="entry name" value="DUF2241"/>
</dbReference>
<proteinExistence type="predicted"/>
<evidence type="ECO:0000313" key="4">
    <source>
        <dbReference type="EMBL" id="GAA2114838.1"/>
    </source>
</evidence>
<feature type="region of interest" description="Disordered" evidence="1">
    <location>
        <begin position="1"/>
        <end position="23"/>
    </location>
</feature>
<evidence type="ECO:0008006" key="6">
    <source>
        <dbReference type="Google" id="ProtNLM"/>
    </source>
</evidence>
<feature type="domain" description="CASTOR ACT" evidence="3">
    <location>
        <begin position="95"/>
        <end position="150"/>
    </location>
</feature>
<comment type="caution">
    <text evidence="4">The sequence shown here is derived from an EMBL/GenBank/DDBJ whole genome shotgun (WGS) entry which is preliminary data.</text>
</comment>
<sequence length="158" mass="16726">MSQDSTPATGPRRLPRRAGRTHYRGAMAGERDLDKLLSGLHPVRNPGRYVYCTLPGRVPAGLRPVVTVAEPEGVTFVVAQEEADSLGLPYAYVAAWLTLRVHSALEAVGLTAAVATALADRGIGCNVVAGFHHDHLFVPVHEADRAVAALDALAASRS</sequence>